<dbReference type="Proteomes" id="UP000774699">
    <property type="component" value="Unassembled WGS sequence"/>
</dbReference>
<keyword evidence="10" id="KW-0949">S-adenosyl-L-methionine</keyword>
<evidence type="ECO:0000256" key="5">
    <source>
        <dbReference type="ARBA" id="ARBA00012624"/>
    </source>
</evidence>
<evidence type="ECO:0000256" key="2">
    <source>
        <dbReference type="ARBA" id="ARBA00004496"/>
    </source>
</evidence>
<proteinExistence type="inferred from homology"/>
<protein>
    <recommendedName>
        <fullName evidence="6">tRNA (cytidine(56)-2'-O)-methyltransferase</fullName>
        <ecNumber evidence="5">2.1.1.206</ecNumber>
    </recommendedName>
    <alternativeName>
        <fullName evidence="12">tRNA ribose 2'-O-methyltransferase aTrm56</fullName>
    </alternativeName>
</protein>
<accession>A0A8T4C5N9</accession>
<dbReference type="PANTHER" id="PTHR42197">
    <property type="entry name" value="TRNA (CYTIDINE(56)-2'-O)-METHYLTRANSFERASE"/>
    <property type="match status" value="1"/>
</dbReference>
<gene>
    <name evidence="14" type="ORF">FJY86_00685</name>
</gene>
<evidence type="ECO:0000256" key="1">
    <source>
        <dbReference type="ARBA" id="ARBA00003959"/>
    </source>
</evidence>
<dbReference type="PIRSF" id="PIRSF016123">
    <property type="entry name" value="UCP016123"/>
    <property type="match status" value="1"/>
</dbReference>
<dbReference type="EMBL" id="VGJJ01000003">
    <property type="protein sequence ID" value="MBM3281842.1"/>
    <property type="molecule type" value="Genomic_DNA"/>
</dbReference>
<dbReference type="Pfam" id="PF01994">
    <property type="entry name" value="Trm56"/>
    <property type="match status" value="1"/>
</dbReference>
<comment type="caution">
    <text evidence="14">The sequence shown here is derived from an EMBL/GenBank/DDBJ whole genome shotgun (WGS) entry which is preliminary data.</text>
</comment>
<evidence type="ECO:0000256" key="9">
    <source>
        <dbReference type="ARBA" id="ARBA00022679"/>
    </source>
</evidence>
<evidence type="ECO:0000256" key="6">
    <source>
        <dbReference type="ARBA" id="ARBA00013709"/>
    </source>
</evidence>
<keyword evidence="9" id="KW-0808">Transferase</keyword>
<evidence type="ECO:0000256" key="12">
    <source>
        <dbReference type="ARBA" id="ARBA00029826"/>
    </source>
</evidence>
<organism evidence="14 15">
    <name type="scientific">Candidatus Iainarchaeum sp</name>
    <dbReference type="NCBI Taxonomy" id="3101447"/>
    <lineage>
        <taxon>Archaea</taxon>
        <taxon>Candidatus Iainarchaeota</taxon>
        <taxon>Candidatus Iainarchaeia</taxon>
        <taxon>Candidatus Iainarchaeales</taxon>
        <taxon>Candidatus Iainarchaeaceae</taxon>
        <taxon>Candidatus Iainarchaeum</taxon>
    </lineage>
</organism>
<keyword evidence="8" id="KW-0489">Methyltransferase</keyword>
<sequence length="184" mass="21265">MRMKQEIRVIRLSERGYRDLRITTHCCLVTRAFGGKEIFLSEDTDHGIQKTIERISHEFGGDFKVTFIPNTIREINKQRKEGNVVVHLTMYGEKPDNTTLAKIRKAKKVTIVIGSEKVPMEVYHRADYNISITRQPHSEVAALAVMMHRLNEGKEEELIFPHARKRVIPEKKGKRVEKVGNDES</sequence>
<dbReference type="Gene3D" id="3.40.1280.10">
    <property type="match status" value="1"/>
</dbReference>
<evidence type="ECO:0000256" key="7">
    <source>
        <dbReference type="ARBA" id="ARBA00022490"/>
    </source>
</evidence>
<evidence type="ECO:0000313" key="15">
    <source>
        <dbReference type="Proteomes" id="UP000774699"/>
    </source>
</evidence>
<evidence type="ECO:0000256" key="8">
    <source>
        <dbReference type="ARBA" id="ARBA00022603"/>
    </source>
</evidence>
<keyword evidence="7" id="KW-0963">Cytoplasm</keyword>
<dbReference type="PANTHER" id="PTHR42197:SF1">
    <property type="entry name" value="TRNA (CYTIDINE(56)-2'-O)-METHYLTRANSFERASE"/>
    <property type="match status" value="1"/>
</dbReference>
<keyword evidence="11" id="KW-0819">tRNA processing</keyword>
<dbReference type="InterPro" id="IPR029028">
    <property type="entry name" value="Alpha/beta_knot_MTases"/>
</dbReference>
<evidence type="ECO:0000256" key="3">
    <source>
        <dbReference type="ARBA" id="ARBA00010324"/>
    </source>
</evidence>
<comment type="similarity">
    <text evidence="3">Belongs to the aTrm56 family.</text>
</comment>
<evidence type="ECO:0000256" key="4">
    <source>
        <dbReference type="ARBA" id="ARBA00011738"/>
    </source>
</evidence>
<dbReference type="GO" id="GO:0005737">
    <property type="term" value="C:cytoplasm"/>
    <property type="evidence" value="ECO:0007669"/>
    <property type="project" value="UniProtKB-SubCell"/>
</dbReference>
<comment type="subunit">
    <text evidence="4">Homodimer.</text>
</comment>
<dbReference type="InterPro" id="IPR002845">
    <property type="entry name" value="tRNA_mtfrase_aTrm56"/>
</dbReference>
<evidence type="ECO:0000313" key="14">
    <source>
        <dbReference type="EMBL" id="MBM3281842.1"/>
    </source>
</evidence>
<comment type="catalytic activity">
    <reaction evidence="13">
        <text>cytidine(56) in tRNA + S-adenosyl-L-methionine = 2'-O-methylcytidine(56) in tRNA + S-adenosyl-L-homocysteine + H(+)</text>
        <dbReference type="Rhea" id="RHEA:42968"/>
        <dbReference type="Rhea" id="RHEA-COMP:10308"/>
        <dbReference type="Rhea" id="RHEA-COMP:10309"/>
        <dbReference type="ChEBI" id="CHEBI:15378"/>
        <dbReference type="ChEBI" id="CHEBI:57856"/>
        <dbReference type="ChEBI" id="CHEBI:59789"/>
        <dbReference type="ChEBI" id="CHEBI:74495"/>
        <dbReference type="ChEBI" id="CHEBI:82748"/>
        <dbReference type="EC" id="2.1.1.206"/>
    </reaction>
</comment>
<dbReference type="GO" id="GO:0106059">
    <property type="term" value="F:tRNA (cytidine(56)-2'-O)-methyltransferase activity"/>
    <property type="evidence" value="ECO:0007669"/>
    <property type="project" value="UniProtKB-EC"/>
</dbReference>
<comment type="subcellular location">
    <subcellularLocation>
        <location evidence="2">Cytoplasm</location>
    </subcellularLocation>
</comment>
<dbReference type="EC" id="2.1.1.206" evidence="5"/>
<reference evidence="14" key="1">
    <citation type="submission" date="2019-03" db="EMBL/GenBank/DDBJ databases">
        <title>Lake Tanganyika Metagenome-Assembled Genomes (MAGs).</title>
        <authorList>
            <person name="Tran P."/>
        </authorList>
    </citation>
    <scope>NUCLEOTIDE SEQUENCE</scope>
    <source>
        <strain evidence="14">M_DeepCast_50m_m2_156</strain>
    </source>
</reference>
<name>A0A8T4C5N9_9ARCH</name>
<evidence type="ECO:0000256" key="10">
    <source>
        <dbReference type="ARBA" id="ARBA00022691"/>
    </source>
</evidence>
<dbReference type="AlphaFoldDB" id="A0A8T4C5N9"/>
<dbReference type="SUPFAM" id="SSF75217">
    <property type="entry name" value="alpha/beta knot"/>
    <property type="match status" value="1"/>
</dbReference>
<dbReference type="GO" id="GO:0002128">
    <property type="term" value="P:tRNA nucleoside ribose methylation"/>
    <property type="evidence" value="ECO:0007669"/>
    <property type="project" value="InterPro"/>
</dbReference>
<evidence type="ECO:0000256" key="13">
    <source>
        <dbReference type="ARBA" id="ARBA00047792"/>
    </source>
</evidence>
<comment type="function">
    <text evidence="1">Specifically catalyzes the AdoMet-dependent 2'-O-ribose methylation of cytidine at position 56 in tRNAs.</text>
</comment>
<evidence type="ECO:0000256" key="11">
    <source>
        <dbReference type="ARBA" id="ARBA00022694"/>
    </source>
</evidence>
<dbReference type="InterPro" id="IPR029026">
    <property type="entry name" value="tRNA_m1G_MTases_N"/>
</dbReference>